<name>A0ABX3H269_PAEBO</name>
<proteinExistence type="predicted"/>
<reference evidence="1 2" key="1">
    <citation type="submission" date="2016-10" db="EMBL/GenBank/DDBJ databases">
        <title>Paenibacillus species isolates.</title>
        <authorList>
            <person name="Beno S.M."/>
        </authorList>
    </citation>
    <scope>NUCLEOTIDE SEQUENCE [LARGE SCALE GENOMIC DNA]</scope>
    <source>
        <strain evidence="1 2">FSL H7-0744</strain>
    </source>
</reference>
<dbReference type="EMBL" id="MPTB01000032">
    <property type="protein sequence ID" value="OMD44511.1"/>
    <property type="molecule type" value="Genomic_DNA"/>
</dbReference>
<organism evidence="1 2">
    <name type="scientific">Paenibacillus borealis</name>
    <dbReference type="NCBI Taxonomy" id="160799"/>
    <lineage>
        <taxon>Bacteria</taxon>
        <taxon>Bacillati</taxon>
        <taxon>Bacillota</taxon>
        <taxon>Bacilli</taxon>
        <taxon>Bacillales</taxon>
        <taxon>Paenibacillaceae</taxon>
        <taxon>Paenibacillus</taxon>
    </lineage>
</organism>
<accession>A0ABX3H269</accession>
<gene>
    <name evidence="1" type="ORF">BSK56_22640</name>
</gene>
<dbReference type="InterPro" id="IPR036770">
    <property type="entry name" value="Ankyrin_rpt-contain_sf"/>
</dbReference>
<dbReference type="SUPFAM" id="SSF48403">
    <property type="entry name" value="Ankyrin repeat"/>
    <property type="match status" value="1"/>
</dbReference>
<dbReference type="Proteomes" id="UP000187412">
    <property type="component" value="Unassembled WGS sequence"/>
</dbReference>
<protein>
    <recommendedName>
        <fullName evidence="3">Ankyrin</fullName>
    </recommendedName>
</protein>
<keyword evidence="2" id="KW-1185">Reference proteome</keyword>
<evidence type="ECO:0008006" key="3">
    <source>
        <dbReference type="Google" id="ProtNLM"/>
    </source>
</evidence>
<evidence type="ECO:0000313" key="1">
    <source>
        <dbReference type="EMBL" id="OMD44511.1"/>
    </source>
</evidence>
<comment type="caution">
    <text evidence="1">The sequence shown here is derived from an EMBL/GenBank/DDBJ whole genome shotgun (WGS) entry which is preliminary data.</text>
</comment>
<sequence length="78" mass="8651">MRSSPSLLALVRCRLKRLAKIMKVRKSSAPFPHSFELDPLNVEASGLHTNAANLLVQEGIDINQGDYMGRTPLLFGMK</sequence>
<evidence type="ECO:0000313" key="2">
    <source>
        <dbReference type="Proteomes" id="UP000187412"/>
    </source>
</evidence>